<reference evidence="2" key="1">
    <citation type="journal article" date="2019" name="Int. J. Syst. Evol. Microbiol.">
        <title>The Global Catalogue of Microorganisms (GCM) 10K type strain sequencing project: providing services to taxonomists for standard genome sequencing and annotation.</title>
        <authorList>
            <consortium name="The Broad Institute Genomics Platform"/>
            <consortium name="The Broad Institute Genome Sequencing Center for Infectious Disease"/>
            <person name="Wu L."/>
            <person name="Ma J."/>
        </authorList>
    </citation>
    <scope>NUCLEOTIDE SEQUENCE [LARGE SCALE GENOMIC DNA]</scope>
    <source>
        <strain evidence="2">KACC 11407</strain>
    </source>
</reference>
<organism evidence="1 2">
    <name type="scientific">Lysobacter yangpyeongensis</name>
    <dbReference type="NCBI Taxonomy" id="346182"/>
    <lineage>
        <taxon>Bacteria</taxon>
        <taxon>Pseudomonadati</taxon>
        <taxon>Pseudomonadota</taxon>
        <taxon>Gammaproteobacteria</taxon>
        <taxon>Lysobacterales</taxon>
        <taxon>Lysobacteraceae</taxon>
        <taxon>Lysobacter</taxon>
    </lineage>
</organism>
<evidence type="ECO:0000313" key="2">
    <source>
        <dbReference type="Proteomes" id="UP001596036"/>
    </source>
</evidence>
<name>A0ABW0SQ32_9GAMM</name>
<proteinExistence type="predicted"/>
<gene>
    <name evidence="1" type="ORF">ACFPN1_14300</name>
</gene>
<dbReference type="Proteomes" id="UP001596036">
    <property type="component" value="Unassembled WGS sequence"/>
</dbReference>
<comment type="caution">
    <text evidence="1">The sequence shown here is derived from an EMBL/GenBank/DDBJ whole genome shotgun (WGS) entry which is preliminary data.</text>
</comment>
<keyword evidence="2" id="KW-1185">Reference proteome</keyword>
<dbReference type="RefSeq" id="WP_386755826.1">
    <property type="nucleotide sequence ID" value="NZ_JBHSNM010000006.1"/>
</dbReference>
<dbReference type="EMBL" id="JBHSNM010000006">
    <property type="protein sequence ID" value="MFC5571233.1"/>
    <property type="molecule type" value="Genomic_DNA"/>
</dbReference>
<evidence type="ECO:0000313" key="1">
    <source>
        <dbReference type="EMBL" id="MFC5571233.1"/>
    </source>
</evidence>
<accession>A0ABW0SQ32</accession>
<sequence>MLKRIESTLLPYACPVAGRTVHILRTRRIAADGSTCSHSRCDQQDQCIYAQRIGPGYAP</sequence>
<protein>
    <submittedName>
        <fullName evidence="1">Uncharacterized protein</fullName>
    </submittedName>
</protein>